<sequence length="83" mass="9234">MNNVDAISLNNLSTLTNDLSEYERIAADVKSLKEQPTLPIVGGGDALTEQELVDMILMNHMSSQSISQMEENQKRLEEIIDEA</sequence>
<dbReference type="Proteomes" id="UP001140978">
    <property type="component" value="Unassembled WGS sequence"/>
</dbReference>
<dbReference type="RefSeq" id="WP_171981738.1">
    <property type="nucleotide sequence ID" value="NZ_CALYLG010000380.1"/>
</dbReference>
<protein>
    <submittedName>
        <fullName evidence="1">Uncharacterized protein</fullName>
    </submittedName>
</protein>
<accession>A0A9X4FD92</accession>
<dbReference type="AlphaFoldDB" id="A0A9X4FD92"/>
<gene>
    <name evidence="1" type="ORF">L9X51_07715</name>
    <name evidence="2" type="ORF">PYE67_18565</name>
</gene>
<evidence type="ECO:0000313" key="2">
    <source>
        <dbReference type="EMBL" id="WGK86944.1"/>
    </source>
</evidence>
<evidence type="ECO:0000313" key="3">
    <source>
        <dbReference type="Proteomes" id="UP001140978"/>
    </source>
</evidence>
<reference evidence="1 4" key="1">
    <citation type="submission" date="2022-02" db="EMBL/GenBank/DDBJ databases">
        <title>Emergence and expansion in Europe of a Vibrio aestuarianus clonal complex pathogenic for oysters.</title>
        <authorList>
            <person name="Mesnil A."/>
            <person name="Travers M.-A."/>
        </authorList>
    </citation>
    <scope>NUCLEOTIDE SEQUENCE</scope>
    <source>
        <strain evidence="1">19_064_15T1</strain>
        <strain evidence="2 4">U17</strain>
    </source>
</reference>
<evidence type="ECO:0000313" key="4">
    <source>
        <dbReference type="Proteomes" id="UP001241226"/>
    </source>
</evidence>
<evidence type="ECO:0000313" key="1">
    <source>
        <dbReference type="EMBL" id="MDE1346312.1"/>
    </source>
</evidence>
<proteinExistence type="predicted"/>
<name>A0A9X4FD92_9VIBR</name>
<dbReference type="EMBL" id="JAKNAX010000015">
    <property type="protein sequence ID" value="MDE1346312.1"/>
    <property type="molecule type" value="Genomic_DNA"/>
</dbReference>
<dbReference type="EMBL" id="CP118712">
    <property type="protein sequence ID" value="WGK86944.1"/>
    <property type="molecule type" value="Genomic_DNA"/>
</dbReference>
<organism evidence="1 3">
    <name type="scientific">Vibrio aestuarianus</name>
    <dbReference type="NCBI Taxonomy" id="28171"/>
    <lineage>
        <taxon>Bacteria</taxon>
        <taxon>Pseudomonadati</taxon>
        <taxon>Pseudomonadota</taxon>
        <taxon>Gammaproteobacteria</taxon>
        <taxon>Vibrionales</taxon>
        <taxon>Vibrionaceae</taxon>
        <taxon>Vibrio</taxon>
    </lineage>
</organism>
<dbReference type="Proteomes" id="UP001241226">
    <property type="component" value="Chromosome 2"/>
</dbReference>